<dbReference type="OrthoDB" id="2570531at2"/>
<comment type="caution">
    <text evidence="1">The sequence shown here is derived from an EMBL/GenBank/DDBJ whole genome shotgun (WGS) entry which is preliminary data.</text>
</comment>
<dbReference type="AlphaFoldDB" id="A0A2T0LXW7"/>
<name>A0A2T0LXW7_9ACTN</name>
<sequence length="309" mass="33859">MTRLILEDLPGPVLETINWRCGELLNISPYLPASPDGGALLARLEFDDGSRAVLKAGIKGTDAGELLRRETWARTHRTDVPGPEVRLIGTIDQAHLLVTSYVNDMYHTPSLVPGTRDLELVVEGLAELSSRFAATSMPSDAKRAEDDLRQEVSSAIQVLGAGVLPPRELDVWQAAIRLFDDVAVAGTTLLHRQWVPRHLLVAVGYPIVVTDWSRAAYGAAWVDLVPFGVHLVQAGHPEEEVEDLFARSFPCWRQAPYGAVTGYIATWALHQMLVASRTPRPQDTPSQPGPTPALRPAALAWAQHRLRSS</sequence>
<accession>A0A2T0LXW7</accession>
<dbReference type="RefSeq" id="WP_146178655.1">
    <property type="nucleotide sequence ID" value="NZ_PVNG01000039.1"/>
</dbReference>
<evidence type="ECO:0000313" key="2">
    <source>
        <dbReference type="Proteomes" id="UP000238312"/>
    </source>
</evidence>
<evidence type="ECO:0008006" key="3">
    <source>
        <dbReference type="Google" id="ProtNLM"/>
    </source>
</evidence>
<gene>
    <name evidence="1" type="ORF">B0I32_13923</name>
</gene>
<evidence type="ECO:0000313" key="1">
    <source>
        <dbReference type="EMBL" id="PRX48930.1"/>
    </source>
</evidence>
<organism evidence="1 2">
    <name type="scientific">Nonomuraea fuscirosea</name>
    <dbReference type="NCBI Taxonomy" id="1291556"/>
    <lineage>
        <taxon>Bacteria</taxon>
        <taxon>Bacillati</taxon>
        <taxon>Actinomycetota</taxon>
        <taxon>Actinomycetes</taxon>
        <taxon>Streptosporangiales</taxon>
        <taxon>Streptosporangiaceae</taxon>
        <taxon>Nonomuraea</taxon>
    </lineage>
</organism>
<dbReference type="SUPFAM" id="SSF56112">
    <property type="entry name" value="Protein kinase-like (PK-like)"/>
    <property type="match status" value="1"/>
</dbReference>
<keyword evidence="2" id="KW-1185">Reference proteome</keyword>
<proteinExistence type="predicted"/>
<dbReference type="InterPro" id="IPR011009">
    <property type="entry name" value="Kinase-like_dom_sf"/>
</dbReference>
<protein>
    <recommendedName>
        <fullName evidence="3">Phosphotransferase family enzyme</fullName>
    </recommendedName>
</protein>
<dbReference type="EMBL" id="PVNG01000039">
    <property type="protein sequence ID" value="PRX48930.1"/>
    <property type="molecule type" value="Genomic_DNA"/>
</dbReference>
<dbReference type="Proteomes" id="UP000238312">
    <property type="component" value="Unassembled WGS sequence"/>
</dbReference>
<reference evidence="1 2" key="1">
    <citation type="submission" date="2018-03" db="EMBL/GenBank/DDBJ databases">
        <title>Genomic Encyclopedia of Type Strains, Phase III (KMG-III): the genomes of soil and plant-associated and newly described type strains.</title>
        <authorList>
            <person name="Whitman W."/>
        </authorList>
    </citation>
    <scope>NUCLEOTIDE SEQUENCE [LARGE SCALE GENOMIC DNA]</scope>
    <source>
        <strain evidence="1 2">CGMCC 4.7104</strain>
    </source>
</reference>